<keyword evidence="3" id="KW-1185">Reference proteome</keyword>
<protein>
    <submittedName>
        <fullName evidence="2">Uncharacterized protein</fullName>
    </submittedName>
</protein>
<reference evidence="2" key="1">
    <citation type="submission" date="2018-08" db="EMBL/GenBank/DDBJ databases">
        <authorList>
            <person name="Rossello M."/>
        </authorList>
    </citation>
    <scope>NUCLEOTIDE SEQUENCE [LARGE SCALE GENOMIC DNA]</scope>
    <source>
        <strain evidence="2">cv. Chinese Spring</strain>
    </source>
</reference>
<dbReference type="Gramene" id="TraesLDM7D03G04352370.1">
    <property type="protein sequence ID" value="TraesLDM7D03G04352370.1.CDS1"/>
    <property type="gene ID" value="TraesLDM7D03G04352370"/>
</dbReference>
<dbReference type="OMA" id="DKRHMRD"/>
<evidence type="ECO:0000313" key="2">
    <source>
        <dbReference type="EnsemblPlants" id="TraesCS7D02G212400.1.cds1"/>
    </source>
</evidence>
<evidence type="ECO:0000256" key="1">
    <source>
        <dbReference type="SAM" id="MobiDB-lite"/>
    </source>
</evidence>
<dbReference type="Gramene" id="TraesNOR7D03G04394880.1">
    <property type="protein sequence ID" value="TraesNOR7D03G04394880.1.CDS1"/>
    <property type="gene ID" value="TraesNOR7D03G04394880"/>
</dbReference>
<dbReference type="AlphaFoldDB" id="A0A3B6TGX2"/>
<dbReference type="Gramene" id="TraesRN7D0100490500.1">
    <property type="protein sequence ID" value="TraesRN7D0100490500.1"/>
    <property type="gene ID" value="TraesRN7D0100490500"/>
</dbReference>
<organism evidence="2">
    <name type="scientific">Triticum aestivum</name>
    <name type="common">Wheat</name>
    <dbReference type="NCBI Taxonomy" id="4565"/>
    <lineage>
        <taxon>Eukaryota</taxon>
        <taxon>Viridiplantae</taxon>
        <taxon>Streptophyta</taxon>
        <taxon>Embryophyta</taxon>
        <taxon>Tracheophyta</taxon>
        <taxon>Spermatophyta</taxon>
        <taxon>Magnoliopsida</taxon>
        <taxon>Liliopsida</taxon>
        <taxon>Poales</taxon>
        <taxon>Poaceae</taxon>
        <taxon>BOP clade</taxon>
        <taxon>Pooideae</taxon>
        <taxon>Triticodae</taxon>
        <taxon>Triticeae</taxon>
        <taxon>Triticinae</taxon>
        <taxon>Triticum</taxon>
    </lineage>
</organism>
<dbReference type="Gramene" id="TraesSYM7D03G04398930.1">
    <property type="protein sequence ID" value="TraesSYM7D03G04398930.1.CDS1"/>
    <property type="gene ID" value="TraesSYM7D03G04398930"/>
</dbReference>
<evidence type="ECO:0000313" key="3">
    <source>
        <dbReference type="Proteomes" id="UP000019116"/>
    </source>
</evidence>
<sequence length="78" mass="9087">MIITLDKRHMRDCMWFLASESPTKAMERPLTASKKAAASNRGSSHCAGRQRHLRKPRSGRPYFMQFWCSWISGQVRFV</sequence>
<name>A0A3B6TGX2_WHEAT</name>
<accession>A0A3B6TGX2</accession>
<dbReference type="Gramene" id="TraesARI7D03G04421290.1">
    <property type="protein sequence ID" value="TraesARI7D03G04421290.1.CDS1"/>
    <property type="gene ID" value="TraesARI7D03G04421290"/>
</dbReference>
<proteinExistence type="predicted"/>
<dbReference type="Gramene" id="TraesJAG7D03G04328890.1">
    <property type="protein sequence ID" value="TraesJAG7D03G04328890.1.CDS1"/>
    <property type="gene ID" value="TraesJAG7D03G04328890"/>
</dbReference>
<dbReference type="Gramene" id="TraesLAC7D03G04292850.1">
    <property type="protein sequence ID" value="TraesLAC7D03G04292850.1.CDS1"/>
    <property type="gene ID" value="TraesLAC7D03G04292850"/>
</dbReference>
<dbReference type="Gramene" id="TraesSTA7D03G04339410.1">
    <property type="protein sequence ID" value="TraesSTA7D03G04339410.1.CDS1"/>
    <property type="gene ID" value="TraesSTA7D03G04339410"/>
</dbReference>
<dbReference type="EnsemblPlants" id="TraesCS7D02G212400.1">
    <property type="protein sequence ID" value="TraesCS7D02G212400.1.cds1"/>
    <property type="gene ID" value="TraesCS7D02G212400"/>
</dbReference>
<dbReference type="Gramene" id="TraesJUL7D03G04389480.1">
    <property type="protein sequence ID" value="TraesJUL7D03G04389480.1.CDS1"/>
    <property type="gene ID" value="TraesJUL7D03G04389480"/>
</dbReference>
<reference evidence="2" key="2">
    <citation type="submission" date="2018-10" db="UniProtKB">
        <authorList>
            <consortium name="EnsemblPlants"/>
        </authorList>
    </citation>
    <scope>IDENTIFICATION</scope>
</reference>
<dbReference type="Gramene" id="TraesCS7D02G212400.1">
    <property type="protein sequence ID" value="TraesCS7D02G212400.1.cds1"/>
    <property type="gene ID" value="TraesCS7D02G212400"/>
</dbReference>
<feature type="region of interest" description="Disordered" evidence="1">
    <location>
        <begin position="26"/>
        <end position="55"/>
    </location>
</feature>
<dbReference type="Proteomes" id="UP000019116">
    <property type="component" value="Chromosome 7D"/>
</dbReference>
<dbReference type="Gramene" id="TraesPARA_EIv1.0_2553200.1">
    <property type="protein sequence ID" value="TraesPARA_EIv1.0_2553200.1.CDS1"/>
    <property type="gene ID" value="TraesPARA_EIv1.0_2553200"/>
</dbReference>
<dbReference type="Gramene" id="TraesCS7D03G0474100.1">
    <property type="protein sequence ID" value="TraesCS7D03G0474100.1.CDS1"/>
    <property type="gene ID" value="TraesCS7D03G0474100"/>
</dbReference>
<dbReference type="Gramene" id="TraesMAC7D03G04338200.1">
    <property type="protein sequence ID" value="TraesMAC7D03G04338200.1.CDS1"/>
    <property type="gene ID" value="TraesMAC7D03G04338200"/>
</dbReference>